<dbReference type="Gene3D" id="1.20.900.10">
    <property type="entry name" value="Dbl homology (DH) domain"/>
    <property type="match status" value="1"/>
</dbReference>
<dbReference type="KEGG" id="hro:HELRODRAFT_174899"/>
<dbReference type="PROSITE" id="PS50096">
    <property type="entry name" value="IQ"/>
    <property type="match status" value="1"/>
</dbReference>
<keyword evidence="8" id="KW-1185">Reference proteome</keyword>
<evidence type="ECO:0000256" key="2">
    <source>
        <dbReference type="SAM" id="MobiDB-lite"/>
    </source>
</evidence>
<dbReference type="InterPro" id="IPR011993">
    <property type="entry name" value="PH-like_dom_sf"/>
</dbReference>
<evidence type="ECO:0000313" key="8">
    <source>
        <dbReference type="Proteomes" id="UP000015101"/>
    </source>
</evidence>
<dbReference type="EMBL" id="AMQM01005075">
    <property type="status" value="NOT_ANNOTATED_CDS"/>
    <property type="molecule type" value="Genomic_DNA"/>
</dbReference>
<protein>
    <recommendedName>
        <fullName evidence="9">DH domain-containing protein</fullName>
    </recommendedName>
</protein>
<dbReference type="EnsemblMetazoa" id="HelroT174899">
    <property type="protein sequence ID" value="HelroP174899"/>
    <property type="gene ID" value="HelroG174899"/>
</dbReference>
<sequence length="313" mass="37286">MAVFFIINITSVVVMIFCFAIFYRKEGQRQYELRTETEADCQMWMEAILKASFSKVLELKQQVEQKHLHLLQVLDSERQAKWYYVQQTEEFATEVQKLKKEIREYKMEFKMAQADELESEELKKIKKEKKLLHKKTDNQTDRQIDEETDVQTDRETDKDSLLTNIQTFVLPSLHNQPVSKEVLIGNSFLVCETIQRKFAVQSFFRGWMCRRRWKQIVELYIRSDHAEGMRKRNNIVFKMVECEEEYVKQLSTLVTVFLRPFRMSASSKVPPVSHDDVNSIFLNSETLLFLHQIFLKGLMARMENWPTIVLGEW</sequence>
<proteinExistence type="predicted"/>
<keyword evidence="3" id="KW-0812">Transmembrane</keyword>
<dbReference type="RefSeq" id="XP_009020579.1">
    <property type="nucleotide sequence ID" value="XM_009022331.1"/>
</dbReference>
<feature type="region of interest" description="Disordered" evidence="2">
    <location>
        <begin position="136"/>
        <end position="156"/>
    </location>
</feature>
<dbReference type="PANTHER" id="PTHR12673:SF159">
    <property type="entry name" value="LD03170P"/>
    <property type="match status" value="1"/>
</dbReference>
<feature type="domain" description="PH" evidence="4">
    <location>
        <begin position="1"/>
        <end position="53"/>
    </location>
</feature>
<dbReference type="Gene3D" id="2.30.29.30">
    <property type="entry name" value="Pleckstrin-homology domain (PH domain)/Phosphotyrosine-binding domain (PTB)"/>
    <property type="match status" value="1"/>
</dbReference>
<dbReference type="GO" id="GO:0005085">
    <property type="term" value="F:guanyl-nucleotide exchange factor activity"/>
    <property type="evidence" value="ECO:0007669"/>
    <property type="project" value="InterPro"/>
</dbReference>
<dbReference type="CTD" id="20205163"/>
<feature type="transmembrane region" description="Helical" evidence="3">
    <location>
        <begin position="6"/>
        <end position="23"/>
    </location>
</feature>
<feature type="domain" description="DH" evidence="5">
    <location>
        <begin position="231"/>
        <end position="313"/>
    </location>
</feature>
<dbReference type="SUPFAM" id="SSF50729">
    <property type="entry name" value="PH domain-like"/>
    <property type="match status" value="1"/>
</dbReference>
<dbReference type="OrthoDB" id="10254377at2759"/>
<dbReference type="Proteomes" id="UP000015101">
    <property type="component" value="Unassembled WGS sequence"/>
</dbReference>
<dbReference type="InterPro" id="IPR051092">
    <property type="entry name" value="FYVE_RhoGEF_PH"/>
</dbReference>
<evidence type="ECO:0000256" key="1">
    <source>
        <dbReference type="SAM" id="Coils"/>
    </source>
</evidence>
<dbReference type="GeneID" id="20205163"/>
<dbReference type="InParanoid" id="T1F8L4"/>
<organism evidence="7 8">
    <name type="scientific">Helobdella robusta</name>
    <name type="common">Californian leech</name>
    <dbReference type="NCBI Taxonomy" id="6412"/>
    <lineage>
        <taxon>Eukaryota</taxon>
        <taxon>Metazoa</taxon>
        <taxon>Spiralia</taxon>
        <taxon>Lophotrochozoa</taxon>
        <taxon>Annelida</taxon>
        <taxon>Clitellata</taxon>
        <taxon>Hirudinea</taxon>
        <taxon>Rhynchobdellida</taxon>
        <taxon>Glossiphoniidae</taxon>
        <taxon>Helobdella</taxon>
    </lineage>
</organism>
<gene>
    <name evidence="7" type="primary">20205163</name>
    <name evidence="6" type="ORF">HELRODRAFT_174899</name>
</gene>
<dbReference type="eggNOG" id="KOG3417">
    <property type="taxonomic scope" value="Eukaryota"/>
</dbReference>
<dbReference type="OMA" id="MARMENW"/>
<evidence type="ECO:0000313" key="7">
    <source>
        <dbReference type="EnsemblMetazoa" id="HelroP174899"/>
    </source>
</evidence>
<keyword evidence="3" id="KW-0472">Membrane</keyword>
<evidence type="ECO:0000313" key="6">
    <source>
        <dbReference type="EMBL" id="ESO01343.1"/>
    </source>
</evidence>
<dbReference type="SUPFAM" id="SSF48065">
    <property type="entry name" value="DBL homology domain (DH-domain)"/>
    <property type="match status" value="1"/>
</dbReference>
<evidence type="ECO:0000259" key="4">
    <source>
        <dbReference type="PROSITE" id="PS50003"/>
    </source>
</evidence>
<dbReference type="EMBL" id="KB096785">
    <property type="protein sequence ID" value="ESO01343.1"/>
    <property type="molecule type" value="Genomic_DNA"/>
</dbReference>
<keyword evidence="3" id="KW-1133">Transmembrane helix</keyword>
<evidence type="ECO:0000259" key="5">
    <source>
        <dbReference type="PROSITE" id="PS50010"/>
    </source>
</evidence>
<dbReference type="InterPro" id="IPR000219">
    <property type="entry name" value="DH_dom"/>
</dbReference>
<dbReference type="HOGENOM" id="CLU_889286_0_0_1"/>
<feature type="coiled-coil region" evidence="1">
    <location>
        <begin position="88"/>
        <end position="115"/>
    </location>
</feature>
<evidence type="ECO:0000256" key="3">
    <source>
        <dbReference type="SAM" id="Phobius"/>
    </source>
</evidence>
<reference evidence="7" key="3">
    <citation type="submission" date="2015-06" db="UniProtKB">
        <authorList>
            <consortium name="EnsemblMetazoa"/>
        </authorList>
    </citation>
    <scope>IDENTIFICATION</scope>
</reference>
<reference evidence="8" key="1">
    <citation type="submission" date="2012-12" db="EMBL/GenBank/DDBJ databases">
        <authorList>
            <person name="Hellsten U."/>
            <person name="Grimwood J."/>
            <person name="Chapman J.A."/>
            <person name="Shapiro H."/>
            <person name="Aerts A."/>
            <person name="Otillar R.P."/>
            <person name="Terry A.Y."/>
            <person name="Boore J.L."/>
            <person name="Simakov O."/>
            <person name="Marletaz F."/>
            <person name="Cho S.-J."/>
            <person name="Edsinger-Gonzales E."/>
            <person name="Havlak P."/>
            <person name="Kuo D.-H."/>
            <person name="Larsson T."/>
            <person name="Lv J."/>
            <person name="Arendt D."/>
            <person name="Savage R."/>
            <person name="Osoegawa K."/>
            <person name="de Jong P."/>
            <person name="Lindberg D.R."/>
            <person name="Seaver E.C."/>
            <person name="Weisblat D.A."/>
            <person name="Putnam N.H."/>
            <person name="Grigoriev I.V."/>
            <person name="Rokhsar D.S."/>
        </authorList>
    </citation>
    <scope>NUCLEOTIDE SEQUENCE</scope>
</reference>
<reference evidence="6 8" key="2">
    <citation type="journal article" date="2013" name="Nature">
        <title>Insights into bilaterian evolution from three spiralian genomes.</title>
        <authorList>
            <person name="Simakov O."/>
            <person name="Marletaz F."/>
            <person name="Cho S.J."/>
            <person name="Edsinger-Gonzales E."/>
            <person name="Havlak P."/>
            <person name="Hellsten U."/>
            <person name="Kuo D.H."/>
            <person name="Larsson T."/>
            <person name="Lv J."/>
            <person name="Arendt D."/>
            <person name="Savage R."/>
            <person name="Osoegawa K."/>
            <person name="de Jong P."/>
            <person name="Grimwood J."/>
            <person name="Chapman J.A."/>
            <person name="Shapiro H."/>
            <person name="Aerts A."/>
            <person name="Otillar R.P."/>
            <person name="Terry A.Y."/>
            <person name="Boore J.L."/>
            <person name="Grigoriev I.V."/>
            <person name="Lindberg D.R."/>
            <person name="Seaver E.C."/>
            <person name="Weisblat D.A."/>
            <person name="Putnam N.H."/>
            <person name="Rokhsar D.S."/>
        </authorList>
    </citation>
    <scope>NUCLEOTIDE SEQUENCE</scope>
</reference>
<name>T1F8L4_HELRO</name>
<dbReference type="PROSITE" id="PS50010">
    <property type="entry name" value="DH_2"/>
    <property type="match status" value="1"/>
</dbReference>
<keyword evidence="1" id="KW-0175">Coiled coil</keyword>
<dbReference type="PANTHER" id="PTHR12673">
    <property type="entry name" value="FACIOGENITAL DYSPLASIA PROTEIN"/>
    <property type="match status" value="1"/>
</dbReference>
<dbReference type="InterPro" id="IPR035899">
    <property type="entry name" value="DBL_dom_sf"/>
</dbReference>
<dbReference type="STRING" id="6412.T1F8L4"/>
<dbReference type="Pfam" id="PF00621">
    <property type="entry name" value="RhoGEF"/>
    <property type="match status" value="1"/>
</dbReference>
<accession>T1F8L4</accession>
<dbReference type="PROSITE" id="PS50003">
    <property type="entry name" value="PH_DOMAIN"/>
    <property type="match status" value="1"/>
</dbReference>
<evidence type="ECO:0008006" key="9">
    <source>
        <dbReference type="Google" id="ProtNLM"/>
    </source>
</evidence>
<dbReference type="AlphaFoldDB" id="T1F8L4"/>
<dbReference type="InterPro" id="IPR001849">
    <property type="entry name" value="PH_domain"/>
</dbReference>